<sequence>MATSRSAFDSPILAWMTESLNRDCSREIATECTPEVNFSRAPNGPDNVCPGNLLILPLLIIRHRQTLRSKWRNSTSQKDKRRIDQVMLNTQILKPELKPIHQDDLSPKKSLSLMMIDYLVAMDKSLLCIAMMQGYAKNVTNIHSGSNESMADPDRALNLFLITQLIEDILQEHLERSVIKRFFGFKSDRRLSKKCREKLQIALEIFRVQSQIDSEMRTRVDFTNNWHQERETQERGNLSLYGTSQHSNSNPHSKNIHLFPMRHSHMAAGTDPIVEHHHAARTASNSIQDNSLVIDGSGNNITMIIGSPGRGDR</sequence>
<dbReference type="AlphaFoldDB" id="A0A8H7C0L7"/>
<evidence type="ECO:0000313" key="3">
    <source>
        <dbReference type="Proteomes" id="UP000629468"/>
    </source>
</evidence>
<evidence type="ECO:0000256" key="1">
    <source>
        <dbReference type="SAM" id="MobiDB-lite"/>
    </source>
</evidence>
<dbReference type="EMBL" id="JABXXO010000016">
    <property type="protein sequence ID" value="KAF7759933.1"/>
    <property type="molecule type" value="Genomic_DNA"/>
</dbReference>
<organism evidence="2 3">
    <name type="scientific">Agaricus bisporus var. burnettii</name>
    <dbReference type="NCBI Taxonomy" id="192524"/>
    <lineage>
        <taxon>Eukaryota</taxon>
        <taxon>Fungi</taxon>
        <taxon>Dikarya</taxon>
        <taxon>Basidiomycota</taxon>
        <taxon>Agaricomycotina</taxon>
        <taxon>Agaricomycetes</taxon>
        <taxon>Agaricomycetidae</taxon>
        <taxon>Agaricales</taxon>
        <taxon>Agaricineae</taxon>
        <taxon>Agaricaceae</taxon>
        <taxon>Agaricus</taxon>
    </lineage>
</organism>
<dbReference type="Proteomes" id="UP000629468">
    <property type="component" value="Unassembled WGS sequence"/>
</dbReference>
<feature type="region of interest" description="Disordered" evidence="1">
    <location>
        <begin position="227"/>
        <end position="255"/>
    </location>
</feature>
<gene>
    <name evidence="2" type="ORF">Agabi119p4_11628</name>
</gene>
<reference evidence="2 3" key="1">
    <citation type="journal article" name="Sci. Rep.">
        <title>Telomere-to-telomere assembled and centromere annotated genomes of the two main subspecies of the button mushroom Agaricus bisporus reveal especially polymorphic chromosome ends.</title>
        <authorList>
            <person name="Sonnenberg A.S.M."/>
            <person name="Sedaghat-Telgerd N."/>
            <person name="Lavrijssen B."/>
            <person name="Ohm R.A."/>
            <person name="Hendrickx P.M."/>
            <person name="Scholtmeijer K."/>
            <person name="Baars J.J.P."/>
            <person name="van Peer A."/>
        </authorList>
    </citation>
    <scope>NUCLEOTIDE SEQUENCE [LARGE SCALE GENOMIC DNA]</scope>
    <source>
        <strain evidence="2 3">H119_p4</strain>
    </source>
</reference>
<name>A0A8H7C0L7_AGABI</name>
<comment type="caution">
    <text evidence="2">The sequence shown here is derived from an EMBL/GenBank/DDBJ whole genome shotgun (WGS) entry which is preliminary data.</text>
</comment>
<protein>
    <submittedName>
        <fullName evidence="2">Uncharacterized protein</fullName>
    </submittedName>
</protein>
<accession>A0A8H7C0L7</accession>
<evidence type="ECO:0000313" key="2">
    <source>
        <dbReference type="EMBL" id="KAF7759933.1"/>
    </source>
</evidence>
<feature type="compositionally biased region" description="Polar residues" evidence="1">
    <location>
        <begin position="240"/>
        <end position="253"/>
    </location>
</feature>
<proteinExistence type="predicted"/>